<dbReference type="RefSeq" id="WP_343769485.1">
    <property type="nucleotide sequence ID" value="NZ_BAAACF010000001.1"/>
</dbReference>
<evidence type="ECO:0000256" key="2">
    <source>
        <dbReference type="ARBA" id="ARBA00022553"/>
    </source>
</evidence>
<dbReference type="CDD" id="cd06170">
    <property type="entry name" value="LuxR_C_like"/>
    <property type="match status" value="1"/>
</dbReference>
<dbReference type="SUPFAM" id="SSF46894">
    <property type="entry name" value="C-terminal effector domain of the bipartite response regulators"/>
    <property type="match status" value="1"/>
</dbReference>
<dbReference type="InterPro" id="IPR000792">
    <property type="entry name" value="Tscrpt_reg_LuxR_C"/>
</dbReference>
<reference evidence="10 11" key="1">
    <citation type="journal article" date="2019" name="Int. J. Syst. Evol. Microbiol.">
        <title>The Global Catalogue of Microorganisms (GCM) 10K type strain sequencing project: providing services to taxonomists for standard genome sequencing and annotation.</title>
        <authorList>
            <consortium name="The Broad Institute Genomics Platform"/>
            <consortium name="The Broad Institute Genome Sequencing Center for Infectious Disease"/>
            <person name="Wu L."/>
            <person name="Ma J."/>
        </authorList>
    </citation>
    <scope>NUCLEOTIDE SEQUENCE [LARGE SCALE GENOMIC DNA]</scope>
    <source>
        <strain evidence="10 11">JCM 1405</strain>
    </source>
</reference>
<proteinExistence type="predicted"/>
<dbReference type="PANTHER" id="PTHR43214">
    <property type="entry name" value="TWO-COMPONENT RESPONSE REGULATOR"/>
    <property type="match status" value="1"/>
</dbReference>
<evidence type="ECO:0000259" key="8">
    <source>
        <dbReference type="PROSITE" id="PS50043"/>
    </source>
</evidence>
<dbReference type="PRINTS" id="PR00038">
    <property type="entry name" value="HTHLUXR"/>
</dbReference>
<evidence type="ECO:0000313" key="10">
    <source>
        <dbReference type="EMBL" id="GAA0725710.1"/>
    </source>
</evidence>
<dbReference type="InterPro" id="IPR016032">
    <property type="entry name" value="Sig_transdc_resp-reg_C-effctor"/>
</dbReference>
<evidence type="ECO:0000256" key="5">
    <source>
        <dbReference type="ARBA" id="ARBA00023163"/>
    </source>
</evidence>
<organism evidence="10 11">
    <name type="scientific">Clostridium malenominatum</name>
    <dbReference type="NCBI Taxonomy" id="1539"/>
    <lineage>
        <taxon>Bacteria</taxon>
        <taxon>Bacillati</taxon>
        <taxon>Bacillota</taxon>
        <taxon>Clostridia</taxon>
        <taxon>Eubacteriales</taxon>
        <taxon>Clostridiaceae</taxon>
        <taxon>Clostridium</taxon>
    </lineage>
</organism>
<feature type="domain" description="HTH luxR-type" evidence="8">
    <location>
        <begin position="148"/>
        <end position="209"/>
    </location>
</feature>
<protein>
    <recommendedName>
        <fullName evidence="1">Stage 0 sporulation protein A homolog</fullName>
    </recommendedName>
</protein>
<evidence type="ECO:0000259" key="9">
    <source>
        <dbReference type="PROSITE" id="PS50110"/>
    </source>
</evidence>
<evidence type="ECO:0000313" key="11">
    <source>
        <dbReference type="Proteomes" id="UP001500339"/>
    </source>
</evidence>
<dbReference type="SUPFAM" id="SSF52172">
    <property type="entry name" value="CheY-like"/>
    <property type="match status" value="1"/>
</dbReference>
<evidence type="ECO:0000256" key="1">
    <source>
        <dbReference type="ARBA" id="ARBA00018672"/>
    </source>
</evidence>
<keyword evidence="2 7" id="KW-0597">Phosphoprotein</keyword>
<evidence type="ECO:0000256" key="3">
    <source>
        <dbReference type="ARBA" id="ARBA00023015"/>
    </source>
</evidence>
<dbReference type="Gene3D" id="3.40.50.2300">
    <property type="match status" value="1"/>
</dbReference>
<dbReference type="SMART" id="SM00421">
    <property type="entry name" value="HTH_LUXR"/>
    <property type="match status" value="1"/>
</dbReference>
<comment type="function">
    <text evidence="6">May play the central regulatory role in sporulation. It may be an element of the effector pathway responsible for the activation of sporulation genes in response to nutritional stress. Spo0A may act in concert with spo0H (a sigma factor) to control the expression of some genes that are critical to the sporulation process.</text>
</comment>
<dbReference type="PROSITE" id="PS50043">
    <property type="entry name" value="HTH_LUXR_2"/>
    <property type="match status" value="1"/>
</dbReference>
<keyword evidence="3" id="KW-0805">Transcription regulation</keyword>
<gene>
    <name evidence="10" type="ORF">GCM10008905_21510</name>
</gene>
<dbReference type="InterPro" id="IPR011006">
    <property type="entry name" value="CheY-like_superfamily"/>
</dbReference>
<feature type="domain" description="Response regulatory" evidence="9">
    <location>
        <begin position="4"/>
        <end position="120"/>
    </location>
</feature>
<evidence type="ECO:0000256" key="7">
    <source>
        <dbReference type="PROSITE-ProRule" id="PRU00169"/>
    </source>
</evidence>
<evidence type="ECO:0000256" key="6">
    <source>
        <dbReference type="ARBA" id="ARBA00024867"/>
    </source>
</evidence>
<keyword evidence="5" id="KW-0804">Transcription</keyword>
<accession>A0ABN1J1B4</accession>
<dbReference type="CDD" id="cd17535">
    <property type="entry name" value="REC_NarL-like"/>
    <property type="match status" value="1"/>
</dbReference>
<dbReference type="SMART" id="SM00448">
    <property type="entry name" value="REC"/>
    <property type="match status" value="1"/>
</dbReference>
<name>A0ABN1J1B4_9CLOT</name>
<dbReference type="PANTHER" id="PTHR43214:SF40">
    <property type="entry name" value="TRANSCRIPTIONAL REGULATORY PROTEIN LNRK"/>
    <property type="match status" value="1"/>
</dbReference>
<sequence length="210" mass="23691">MSIKVVVVDDDIMVREGMKIILSLDKEIEVIGTCSNGDEAFTFCQGNTVDVILMDIRMPICDGVLGTKKICSSYEKVKVLILTTFNDDEYIVEALKNGASGYLLKNIPPEEVIKAVKIVNEGNMLIHPSIAEKVPLLLKREEKKDFSKYNLQEIEIEIMRLIAEGYSNKEVSEKVFLSQGTVKNKITDILSRLNLRDRTQIAIFYLKNGK</sequence>
<dbReference type="EMBL" id="BAAACF010000001">
    <property type="protein sequence ID" value="GAA0725710.1"/>
    <property type="molecule type" value="Genomic_DNA"/>
</dbReference>
<evidence type="ECO:0000256" key="4">
    <source>
        <dbReference type="ARBA" id="ARBA00023125"/>
    </source>
</evidence>
<keyword evidence="4" id="KW-0238">DNA-binding</keyword>
<keyword evidence="11" id="KW-1185">Reference proteome</keyword>
<dbReference type="Proteomes" id="UP001500339">
    <property type="component" value="Unassembled WGS sequence"/>
</dbReference>
<dbReference type="InterPro" id="IPR039420">
    <property type="entry name" value="WalR-like"/>
</dbReference>
<dbReference type="Pfam" id="PF00072">
    <property type="entry name" value="Response_reg"/>
    <property type="match status" value="1"/>
</dbReference>
<dbReference type="PROSITE" id="PS50110">
    <property type="entry name" value="RESPONSE_REGULATORY"/>
    <property type="match status" value="1"/>
</dbReference>
<feature type="modified residue" description="4-aspartylphosphate" evidence="7">
    <location>
        <position position="55"/>
    </location>
</feature>
<dbReference type="Pfam" id="PF00196">
    <property type="entry name" value="GerE"/>
    <property type="match status" value="1"/>
</dbReference>
<comment type="caution">
    <text evidence="10">The sequence shown here is derived from an EMBL/GenBank/DDBJ whole genome shotgun (WGS) entry which is preliminary data.</text>
</comment>
<dbReference type="InterPro" id="IPR001789">
    <property type="entry name" value="Sig_transdc_resp-reg_receiver"/>
</dbReference>
<dbReference type="InterPro" id="IPR058245">
    <property type="entry name" value="NreC/VraR/RcsB-like_REC"/>
</dbReference>